<name>A0AAV9GDR7_9PEZI</name>
<sequence length="356" mass="39508">MPFRIPRFPSVTATELGTRWASASQKRWHKMPFQLSLFHIIAVVLLVISSAILNQGKTTPEPEVCASHAQPNPLAELFPNNATGVLNATLAIIPISLETARRLIPPQYGILERAYRALLPDFPEGMYPVMVQAAHDHDIQFRAYGITIDDFSRVGFEFPFLDLLGDGYSSFRWAPAQLLTASHGIAVQGSRDYGTIVTPAEWDPPCDAYRALPNGNTVFKGKSVSSSEFIEVEMSRLKDLTLNPYPLELFKNITNQPTFANASSCDNMIRWFNTTMSVGKFAPAPVLGRIRANAFPYEGTEREWTDVYGVQVATPFIENNYLDCRTMQGYVGTGGPGDSYTVEGGNIINQDRSMEL</sequence>
<dbReference type="Proteomes" id="UP001321760">
    <property type="component" value="Unassembled WGS sequence"/>
</dbReference>
<gene>
    <name evidence="2" type="ORF">QBC34DRAFT_146804</name>
</gene>
<reference evidence="2" key="1">
    <citation type="journal article" date="2023" name="Mol. Phylogenet. Evol.">
        <title>Genome-scale phylogeny and comparative genomics of the fungal order Sordariales.</title>
        <authorList>
            <person name="Hensen N."/>
            <person name="Bonometti L."/>
            <person name="Westerberg I."/>
            <person name="Brannstrom I.O."/>
            <person name="Guillou S."/>
            <person name="Cros-Aarteil S."/>
            <person name="Calhoun S."/>
            <person name="Haridas S."/>
            <person name="Kuo A."/>
            <person name="Mondo S."/>
            <person name="Pangilinan J."/>
            <person name="Riley R."/>
            <person name="LaButti K."/>
            <person name="Andreopoulos B."/>
            <person name="Lipzen A."/>
            <person name="Chen C."/>
            <person name="Yan M."/>
            <person name="Daum C."/>
            <person name="Ng V."/>
            <person name="Clum A."/>
            <person name="Steindorff A."/>
            <person name="Ohm R.A."/>
            <person name="Martin F."/>
            <person name="Silar P."/>
            <person name="Natvig D.O."/>
            <person name="Lalanne C."/>
            <person name="Gautier V."/>
            <person name="Ament-Velasquez S.L."/>
            <person name="Kruys A."/>
            <person name="Hutchinson M.I."/>
            <person name="Powell A.J."/>
            <person name="Barry K."/>
            <person name="Miller A.N."/>
            <person name="Grigoriev I.V."/>
            <person name="Debuchy R."/>
            <person name="Gladieux P."/>
            <person name="Hiltunen Thoren M."/>
            <person name="Johannesson H."/>
        </authorList>
    </citation>
    <scope>NUCLEOTIDE SEQUENCE</scope>
    <source>
        <strain evidence="2">PSN243</strain>
    </source>
</reference>
<keyword evidence="3" id="KW-1185">Reference proteome</keyword>
<comment type="caution">
    <text evidence="2">The sequence shown here is derived from an EMBL/GenBank/DDBJ whole genome shotgun (WGS) entry which is preliminary data.</text>
</comment>
<evidence type="ECO:0000256" key="1">
    <source>
        <dbReference type="SAM" id="Phobius"/>
    </source>
</evidence>
<keyword evidence="1" id="KW-0472">Membrane</keyword>
<evidence type="ECO:0000313" key="2">
    <source>
        <dbReference type="EMBL" id="KAK4446606.1"/>
    </source>
</evidence>
<accession>A0AAV9GDR7</accession>
<proteinExistence type="predicted"/>
<reference evidence="2" key="2">
    <citation type="submission" date="2023-05" db="EMBL/GenBank/DDBJ databases">
        <authorList>
            <consortium name="Lawrence Berkeley National Laboratory"/>
            <person name="Steindorff A."/>
            <person name="Hensen N."/>
            <person name="Bonometti L."/>
            <person name="Westerberg I."/>
            <person name="Brannstrom I.O."/>
            <person name="Guillou S."/>
            <person name="Cros-Aarteil S."/>
            <person name="Calhoun S."/>
            <person name="Haridas S."/>
            <person name="Kuo A."/>
            <person name="Mondo S."/>
            <person name="Pangilinan J."/>
            <person name="Riley R."/>
            <person name="Labutti K."/>
            <person name="Andreopoulos B."/>
            <person name="Lipzen A."/>
            <person name="Chen C."/>
            <person name="Yanf M."/>
            <person name="Daum C."/>
            <person name="Ng V."/>
            <person name="Clum A."/>
            <person name="Ohm R."/>
            <person name="Martin F."/>
            <person name="Silar P."/>
            <person name="Natvig D."/>
            <person name="Lalanne C."/>
            <person name="Gautier V."/>
            <person name="Ament-Velasquez S.L."/>
            <person name="Kruys A."/>
            <person name="Hutchinson M.I."/>
            <person name="Powell A.J."/>
            <person name="Barry K."/>
            <person name="Miller A.N."/>
            <person name="Grigoriev I.V."/>
            <person name="Debuchy R."/>
            <person name="Gladieux P."/>
            <person name="Thoren M.H."/>
            <person name="Johannesson H."/>
        </authorList>
    </citation>
    <scope>NUCLEOTIDE SEQUENCE</scope>
    <source>
        <strain evidence="2">PSN243</strain>
    </source>
</reference>
<keyword evidence="1" id="KW-0812">Transmembrane</keyword>
<keyword evidence="1" id="KW-1133">Transmembrane helix</keyword>
<feature type="transmembrane region" description="Helical" evidence="1">
    <location>
        <begin position="35"/>
        <end position="53"/>
    </location>
</feature>
<evidence type="ECO:0000313" key="3">
    <source>
        <dbReference type="Proteomes" id="UP001321760"/>
    </source>
</evidence>
<dbReference type="AlphaFoldDB" id="A0AAV9GDR7"/>
<dbReference type="EMBL" id="MU865955">
    <property type="protein sequence ID" value="KAK4446606.1"/>
    <property type="molecule type" value="Genomic_DNA"/>
</dbReference>
<organism evidence="2 3">
    <name type="scientific">Podospora aff. communis PSN243</name>
    <dbReference type="NCBI Taxonomy" id="3040156"/>
    <lineage>
        <taxon>Eukaryota</taxon>
        <taxon>Fungi</taxon>
        <taxon>Dikarya</taxon>
        <taxon>Ascomycota</taxon>
        <taxon>Pezizomycotina</taxon>
        <taxon>Sordariomycetes</taxon>
        <taxon>Sordariomycetidae</taxon>
        <taxon>Sordariales</taxon>
        <taxon>Podosporaceae</taxon>
        <taxon>Podospora</taxon>
    </lineage>
</organism>
<protein>
    <submittedName>
        <fullName evidence="2">Uncharacterized protein</fullName>
    </submittedName>
</protein>